<proteinExistence type="predicted"/>
<dbReference type="Pfam" id="PF08349">
    <property type="entry name" value="DUF1722"/>
    <property type="match status" value="1"/>
</dbReference>
<evidence type="ECO:0000256" key="3">
    <source>
        <dbReference type="ARBA" id="ARBA00022763"/>
    </source>
</evidence>
<dbReference type="AlphaFoldDB" id="A0A212K1V4"/>
<sequence length="417" mass="46531">MIRYGFACKTIGVPGADLSALTLARATPENMLTVCRHNLRALGTMLRYCASARIPLMRISSDIIPLASHPQNTFDWRARLHEEFEALRAVLKKTGIRVSMHPGQYTVLNSPRQDVVEHAVADLVFHADFLDALGADGSARIVLHLGGGYGDRASALARLAENLLALPPHVLARISLENDERTFTIEDALCICGKCGLPAIFDVFHHSLNAPAKGNLAYWLDRAMESWTPQHGRPKLHYSQQLAGGKPGMHSRSIAMREFMEFHQSLGQREVDVMLEVKDKNLSAEKCIQLTNPGLTRQELTAQWARYKYLVLERDQGAYTGIRALLKAETPDAKGFYALVEQAMEKELYGPQARNAAEHVWGYVDKLASPAEKKRALTGMAELQNGVAALPRVKRLLLTLAERHKVEYLLHSIYFYV</sequence>
<keyword evidence="2 8" id="KW-0255">Endonuclease</keyword>
<dbReference type="NCBIfam" id="TIGR00629">
    <property type="entry name" value="uvde"/>
    <property type="match status" value="1"/>
</dbReference>
<evidence type="ECO:0000256" key="5">
    <source>
        <dbReference type="ARBA" id="ARBA00022801"/>
    </source>
</evidence>
<feature type="domain" description="DUF1722" evidence="7">
    <location>
        <begin position="308"/>
        <end position="415"/>
    </location>
</feature>
<organism evidence="8">
    <name type="scientific">uncultured Desulfovibrio sp</name>
    <dbReference type="NCBI Taxonomy" id="167968"/>
    <lineage>
        <taxon>Bacteria</taxon>
        <taxon>Pseudomonadati</taxon>
        <taxon>Thermodesulfobacteriota</taxon>
        <taxon>Desulfovibrionia</taxon>
        <taxon>Desulfovibrionales</taxon>
        <taxon>Desulfovibrionaceae</taxon>
        <taxon>Desulfovibrio</taxon>
        <taxon>environmental samples</taxon>
    </lineage>
</organism>
<keyword evidence="1" id="KW-0540">Nuclease</keyword>
<evidence type="ECO:0000256" key="6">
    <source>
        <dbReference type="ARBA" id="ARBA00023204"/>
    </source>
</evidence>
<dbReference type="GO" id="GO:0009411">
    <property type="term" value="P:response to UV"/>
    <property type="evidence" value="ECO:0007669"/>
    <property type="project" value="InterPro"/>
</dbReference>
<dbReference type="SUPFAM" id="SSF51658">
    <property type="entry name" value="Xylose isomerase-like"/>
    <property type="match status" value="1"/>
</dbReference>
<dbReference type="PANTHER" id="PTHR31290:SF5">
    <property type="entry name" value="UV-DAMAGE ENDONUCLEASE"/>
    <property type="match status" value="1"/>
</dbReference>
<dbReference type="Pfam" id="PF03851">
    <property type="entry name" value="UvdE"/>
    <property type="match status" value="1"/>
</dbReference>
<dbReference type="Gene3D" id="3.20.20.150">
    <property type="entry name" value="Divalent-metal-dependent TIM barrel enzymes"/>
    <property type="match status" value="1"/>
</dbReference>
<evidence type="ECO:0000313" key="8">
    <source>
        <dbReference type="EMBL" id="SBW05598.1"/>
    </source>
</evidence>
<keyword evidence="6" id="KW-0234">DNA repair</keyword>
<dbReference type="GO" id="GO:0004519">
    <property type="term" value="F:endonuclease activity"/>
    <property type="evidence" value="ECO:0007669"/>
    <property type="project" value="UniProtKB-KW"/>
</dbReference>
<evidence type="ECO:0000259" key="7">
    <source>
        <dbReference type="Pfam" id="PF08349"/>
    </source>
</evidence>
<dbReference type="EMBL" id="FLUP01000001">
    <property type="protein sequence ID" value="SBW05598.1"/>
    <property type="molecule type" value="Genomic_DNA"/>
</dbReference>
<name>A0A212K1V4_9BACT</name>
<reference evidence="8" key="1">
    <citation type="submission" date="2016-04" db="EMBL/GenBank/DDBJ databases">
        <authorList>
            <person name="Evans L.H."/>
            <person name="Alamgir A."/>
            <person name="Owens N."/>
            <person name="Weber N.D."/>
            <person name="Virtaneva K."/>
            <person name="Barbian K."/>
            <person name="Babar A."/>
            <person name="Rosenke K."/>
        </authorList>
    </citation>
    <scope>NUCLEOTIDE SEQUENCE</scope>
    <source>
        <strain evidence="8">92-2</strain>
    </source>
</reference>
<dbReference type="GO" id="GO:0016787">
    <property type="term" value="F:hydrolase activity"/>
    <property type="evidence" value="ECO:0007669"/>
    <property type="project" value="UniProtKB-KW"/>
</dbReference>
<evidence type="ECO:0000256" key="2">
    <source>
        <dbReference type="ARBA" id="ARBA00022759"/>
    </source>
</evidence>
<keyword evidence="4" id="KW-0228">DNA excision</keyword>
<gene>
    <name evidence="8" type="ORF">KM92DES2_12076</name>
</gene>
<evidence type="ECO:0000256" key="4">
    <source>
        <dbReference type="ARBA" id="ARBA00022769"/>
    </source>
</evidence>
<accession>A0A212K1V4</accession>
<dbReference type="InterPro" id="IPR004601">
    <property type="entry name" value="UvdE"/>
</dbReference>
<keyword evidence="3" id="KW-0227">DNA damage</keyword>
<dbReference type="InterPro" id="IPR036237">
    <property type="entry name" value="Xyl_isomerase-like_sf"/>
</dbReference>
<evidence type="ECO:0000256" key="1">
    <source>
        <dbReference type="ARBA" id="ARBA00022722"/>
    </source>
</evidence>
<keyword evidence="5" id="KW-0378">Hydrolase</keyword>
<protein>
    <submittedName>
        <fullName evidence="8">UV-endonuclease UvdE</fullName>
    </submittedName>
</protein>
<dbReference type="GO" id="GO:0006289">
    <property type="term" value="P:nucleotide-excision repair"/>
    <property type="evidence" value="ECO:0007669"/>
    <property type="project" value="InterPro"/>
</dbReference>
<dbReference type="PANTHER" id="PTHR31290">
    <property type="entry name" value="UV-DAMAGE ENDONUCLEASE"/>
    <property type="match status" value="1"/>
</dbReference>
<dbReference type="InterPro" id="IPR013560">
    <property type="entry name" value="DUF1722"/>
</dbReference>